<keyword evidence="1" id="KW-0812">Transmembrane</keyword>
<dbReference type="EMBL" id="WBJZ01000001">
    <property type="protein sequence ID" value="KAB1662563.1"/>
    <property type="molecule type" value="Genomic_DNA"/>
</dbReference>
<dbReference type="RefSeq" id="WP_158038996.1">
    <property type="nucleotide sequence ID" value="NZ_JACCFV010000001.1"/>
</dbReference>
<dbReference type="OrthoDB" id="3292509at2"/>
<organism evidence="2 3">
    <name type="scientific">Pseudoclavibacter chungangensis</name>
    <dbReference type="NCBI Taxonomy" id="587635"/>
    <lineage>
        <taxon>Bacteria</taxon>
        <taxon>Bacillati</taxon>
        <taxon>Actinomycetota</taxon>
        <taxon>Actinomycetes</taxon>
        <taxon>Micrococcales</taxon>
        <taxon>Microbacteriaceae</taxon>
        <taxon>Pseudoclavibacter</taxon>
    </lineage>
</organism>
<protein>
    <submittedName>
        <fullName evidence="2">ECF transporter S component</fullName>
    </submittedName>
</protein>
<proteinExistence type="predicted"/>
<dbReference type="AlphaFoldDB" id="A0A7J5C271"/>
<feature type="transmembrane region" description="Helical" evidence="1">
    <location>
        <begin position="82"/>
        <end position="103"/>
    </location>
</feature>
<evidence type="ECO:0000313" key="2">
    <source>
        <dbReference type="EMBL" id="KAB1662563.1"/>
    </source>
</evidence>
<evidence type="ECO:0000256" key="1">
    <source>
        <dbReference type="SAM" id="Phobius"/>
    </source>
</evidence>
<feature type="transmembrane region" description="Helical" evidence="1">
    <location>
        <begin position="112"/>
        <end position="132"/>
    </location>
</feature>
<keyword evidence="1" id="KW-1133">Transmembrane helix</keyword>
<feature type="transmembrane region" description="Helical" evidence="1">
    <location>
        <begin position="7"/>
        <end position="27"/>
    </location>
</feature>
<dbReference type="Pfam" id="PF09819">
    <property type="entry name" value="ABC_cobalt"/>
    <property type="match status" value="1"/>
</dbReference>
<feature type="transmembrane region" description="Helical" evidence="1">
    <location>
        <begin position="33"/>
        <end position="51"/>
    </location>
</feature>
<feature type="transmembrane region" description="Helical" evidence="1">
    <location>
        <begin position="144"/>
        <end position="165"/>
    </location>
</feature>
<sequence>MKHYSTRLLMTCAAIGVAGAVLFTVNAWVGGTVANLVPFLYGLTIGLYFVPGALAQALIQRGGVGLLTTAFAGLAASPFQPLFFGAFLISLAIGALQEIPFLIGRYRHWRTWIFLVGSIVSGLIMCGASIRLLDGEQTSLLGQIVIIGATAVSPPLFTMLAVWLSRSLARAGVGRDLRRTEDRKA</sequence>
<comment type="caution">
    <text evidence="2">The sequence shown here is derived from an EMBL/GenBank/DDBJ whole genome shotgun (WGS) entry which is preliminary data.</text>
</comment>
<keyword evidence="3" id="KW-1185">Reference proteome</keyword>
<gene>
    <name evidence="2" type="ORF">F8O01_01055</name>
</gene>
<keyword evidence="1" id="KW-0472">Membrane</keyword>
<evidence type="ECO:0000313" key="3">
    <source>
        <dbReference type="Proteomes" id="UP000467240"/>
    </source>
</evidence>
<reference evidence="2 3" key="1">
    <citation type="submission" date="2019-09" db="EMBL/GenBank/DDBJ databases">
        <title>Phylogeny of genus Pseudoclavibacter and closely related genus.</title>
        <authorList>
            <person name="Li Y."/>
        </authorList>
    </citation>
    <scope>NUCLEOTIDE SEQUENCE [LARGE SCALE GENOMIC DNA]</scope>
    <source>
        <strain evidence="2 3">DSM 23821</strain>
    </source>
</reference>
<dbReference type="InterPro" id="IPR017195">
    <property type="entry name" value="ABC_thiamin-permease_prd"/>
</dbReference>
<accession>A0A7J5C271</accession>
<name>A0A7J5C271_9MICO</name>
<dbReference type="Proteomes" id="UP000467240">
    <property type="component" value="Unassembled WGS sequence"/>
</dbReference>